<proteinExistence type="predicted"/>
<keyword evidence="4" id="KW-1185">Reference proteome</keyword>
<feature type="domain" description="Gfo/Idh/MocA-like oxidoreductase N-terminal" evidence="1">
    <location>
        <begin position="8"/>
        <end position="127"/>
    </location>
</feature>
<dbReference type="Proteomes" id="UP001230156">
    <property type="component" value="Unassembled WGS sequence"/>
</dbReference>
<dbReference type="EMBL" id="JAUYVI010000007">
    <property type="protein sequence ID" value="MDQ7250368.1"/>
    <property type="molecule type" value="Genomic_DNA"/>
</dbReference>
<gene>
    <name evidence="3" type="ORF">Q8A70_21945</name>
</gene>
<sequence>MAEASAPLRILVAGAGLFGREHLDRLIKRDDVRIAGIADPNPAACDLARARYRVADLFTDPLEMIARVPADGVIVATPSSTHVEIALRAIGHGRAVLLEKPVAPSADLALRIAETAESAGVMVLPGHVLRHDRNHQRLVEIVKSGGVGSPLYVNARRYRDDSHVARYSDIDPVLMTLIHDIDLALWVAGAPFRAARAWRNPAVGFRSMTATTCITTTGVICDLRTAWTFAAGDLPADRLEVVGDRGSVELEVGRTLHHYAEGNCRGLDLVAPDDALANELDHFLGCLRDPQRKPALTLRDAAAGLNLAGGLLRSLESGGTQEVMA</sequence>
<dbReference type="Pfam" id="PF22725">
    <property type="entry name" value="GFO_IDH_MocA_C3"/>
    <property type="match status" value="1"/>
</dbReference>
<dbReference type="Gene3D" id="3.30.360.10">
    <property type="entry name" value="Dihydrodipicolinate Reductase, domain 2"/>
    <property type="match status" value="1"/>
</dbReference>
<evidence type="ECO:0000259" key="2">
    <source>
        <dbReference type="Pfam" id="PF22725"/>
    </source>
</evidence>
<feature type="domain" description="GFO/IDH/MocA-like oxidoreductase" evidence="2">
    <location>
        <begin position="135"/>
        <end position="249"/>
    </location>
</feature>
<dbReference type="SUPFAM" id="SSF51735">
    <property type="entry name" value="NAD(P)-binding Rossmann-fold domains"/>
    <property type="match status" value="1"/>
</dbReference>
<organism evidence="3 4">
    <name type="scientific">Dongia sedimenti</name>
    <dbReference type="NCBI Taxonomy" id="3064282"/>
    <lineage>
        <taxon>Bacteria</taxon>
        <taxon>Pseudomonadati</taxon>
        <taxon>Pseudomonadota</taxon>
        <taxon>Alphaproteobacteria</taxon>
        <taxon>Rhodospirillales</taxon>
        <taxon>Dongiaceae</taxon>
        <taxon>Dongia</taxon>
    </lineage>
</organism>
<name>A0ABU0YRL6_9PROT</name>
<dbReference type="PANTHER" id="PTHR43377:SF1">
    <property type="entry name" value="BILIVERDIN REDUCTASE A"/>
    <property type="match status" value="1"/>
</dbReference>
<evidence type="ECO:0000313" key="3">
    <source>
        <dbReference type="EMBL" id="MDQ7250368.1"/>
    </source>
</evidence>
<dbReference type="Pfam" id="PF01408">
    <property type="entry name" value="GFO_IDH_MocA"/>
    <property type="match status" value="1"/>
</dbReference>
<protein>
    <submittedName>
        <fullName evidence="3">Gfo/Idh/MocA family oxidoreductase</fullName>
    </submittedName>
</protein>
<dbReference type="Gene3D" id="3.40.50.720">
    <property type="entry name" value="NAD(P)-binding Rossmann-like Domain"/>
    <property type="match status" value="1"/>
</dbReference>
<dbReference type="PANTHER" id="PTHR43377">
    <property type="entry name" value="BILIVERDIN REDUCTASE A"/>
    <property type="match status" value="1"/>
</dbReference>
<dbReference type="InterPro" id="IPR036291">
    <property type="entry name" value="NAD(P)-bd_dom_sf"/>
</dbReference>
<evidence type="ECO:0000313" key="4">
    <source>
        <dbReference type="Proteomes" id="UP001230156"/>
    </source>
</evidence>
<evidence type="ECO:0000259" key="1">
    <source>
        <dbReference type="Pfam" id="PF01408"/>
    </source>
</evidence>
<accession>A0ABU0YRL6</accession>
<dbReference type="InterPro" id="IPR000683">
    <property type="entry name" value="Gfo/Idh/MocA-like_OxRdtase_N"/>
</dbReference>
<dbReference type="InterPro" id="IPR051450">
    <property type="entry name" value="Gfo/Idh/MocA_Oxidoreductases"/>
</dbReference>
<dbReference type="RefSeq" id="WP_379959556.1">
    <property type="nucleotide sequence ID" value="NZ_JAUYVI010000007.1"/>
</dbReference>
<dbReference type="InterPro" id="IPR055170">
    <property type="entry name" value="GFO_IDH_MocA-like_dom"/>
</dbReference>
<dbReference type="SUPFAM" id="SSF55347">
    <property type="entry name" value="Glyceraldehyde-3-phosphate dehydrogenase-like, C-terminal domain"/>
    <property type="match status" value="1"/>
</dbReference>
<reference evidence="4" key="1">
    <citation type="submission" date="2023-08" db="EMBL/GenBank/DDBJ databases">
        <title>Rhodospirillaceae gen. nov., a novel taxon isolated from the Yangtze River Yuezi River estuary sludge.</title>
        <authorList>
            <person name="Ruan L."/>
        </authorList>
    </citation>
    <scope>NUCLEOTIDE SEQUENCE [LARGE SCALE GENOMIC DNA]</scope>
    <source>
        <strain evidence="4">R-7</strain>
    </source>
</reference>
<comment type="caution">
    <text evidence="3">The sequence shown here is derived from an EMBL/GenBank/DDBJ whole genome shotgun (WGS) entry which is preliminary data.</text>
</comment>